<dbReference type="PANTHER" id="PTHR11193">
    <property type="entry name" value="SMALL NUCLEAR RIBONUCLEOPROTEIN E"/>
    <property type="match status" value="1"/>
</dbReference>
<dbReference type="AlphaFoldDB" id="A0A5N6QPG7"/>
<keyword evidence="6" id="KW-0508">mRNA splicing</keyword>
<evidence type="ECO:0000256" key="2">
    <source>
        <dbReference type="ARBA" id="ARBA00006850"/>
    </source>
</evidence>
<dbReference type="InterPro" id="IPR001163">
    <property type="entry name" value="Sm_dom_euk/arc"/>
</dbReference>
<evidence type="ECO:0000256" key="8">
    <source>
        <dbReference type="ARBA" id="ARBA00023274"/>
    </source>
</evidence>
<evidence type="ECO:0000313" key="11">
    <source>
        <dbReference type="EMBL" id="KAE8000003.1"/>
    </source>
</evidence>
<dbReference type="InterPro" id="IPR010920">
    <property type="entry name" value="LSM_dom_sf"/>
</dbReference>
<keyword evidence="8" id="KW-0687">Ribonucleoprotein</keyword>
<protein>
    <recommendedName>
        <fullName evidence="9">Sm protein E</fullName>
    </recommendedName>
</protein>
<dbReference type="OrthoDB" id="1727180at2759"/>
<evidence type="ECO:0000256" key="1">
    <source>
        <dbReference type="ARBA" id="ARBA00004123"/>
    </source>
</evidence>
<evidence type="ECO:0000256" key="7">
    <source>
        <dbReference type="ARBA" id="ARBA00023242"/>
    </source>
</evidence>
<evidence type="ECO:0000256" key="5">
    <source>
        <dbReference type="ARBA" id="ARBA00022884"/>
    </source>
</evidence>
<dbReference type="Pfam" id="PF01423">
    <property type="entry name" value="LSM"/>
    <property type="match status" value="1"/>
</dbReference>
<dbReference type="GO" id="GO:0005681">
    <property type="term" value="C:spliceosomal complex"/>
    <property type="evidence" value="ECO:0007669"/>
    <property type="project" value="UniProtKB-KW"/>
</dbReference>
<reference evidence="11 12" key="1">
    <citation type="submission" date="2019-06" db="EMBL/GenBank/DDBJ databases">
        <title>A chromosomal-level reference genome of Carpinus fangiana (Coryloideae, Betulaceae).</title>
        <authorList>
            <person name="Yang X."/>
            <person name="Wang Z."/>
            <person name="Zhang L."/>
            <person name="Hao G."/>
            <person name="Liu J."/>
            <person name="Yang Y."/>
        </authorList>
    </citation>
    <scope>NUCLEOTIDE SEQUENCE [LARGE SCALE GENOMIC DNA]</scope>
    <source>
        <strain evidence="11">Cfa_2016G</strain>
        <tissue evidence="11">Leaf</tissue>
    </source>
</reference>
<keyword evidence="12" id="KW-1185">Reference proteome</keyword>
<sequence length="176" mass="19894">MDFHVESEISGGPLSRGALGMLCEAIGGAWGSHALDVARELHIGWKVVRGLEQMPKKAMEGAWLEVVGLRECVVNWKLRSRAVELDMAVNSVKEEEESKEHWTTMRGNVQRKALREDIGTKGVTCDDKQQQEGFDEYMNLVLDDAEEVHIKKKSRKTLGVFTISLFFFTFSEMCMV</sequence>
<dbReference type="SUPFAM" id="SSF50182">
    <property type="entry name" value="Sm-like ribonucleoproteins"/>
    <property type="match status" value="1"/>
</dbReference>
<dbReference type="GO" id="GO:0003723">
    <property type="term" value="F:RNA binding"/>
    <property type="evidence" value="ECO:0007669"/>
    <property type="project" value="UniProtKB-KW"/>
</dbReference>
<organism evidence="11 12">
    <name type="scientific">Carpinus fangiana</name>
    <dbReference type="NCBI Taxonomy" id="176857"/>
    <lineage>
        <taxon>Eukaryota</taxon>
        <taxon>Viridiplantae</taxon>
        <taxon>Streptophyta</taxon>
        <taxon>Embryophyta</taxon>
        <taxon>Tracheophyta</taxon>
        <taxon>Spermatophyta</taxon>
        <taxon>Magnoliopsida</taxon>
        <taxon>eudicotyledons</taxon>
        <taxon>Gunneridae</taxon>
        <taxon>Pentapetalae</taxon>
        <taxon>rosids</taxon>
        <taxon>fabids</taxon>
        <taxon>Fagales</taxon>
        <taxon>Betulaceae</taxon>
        <taxon>Carpinus</taxon>
    </lineage>
</organism>
<gene>
    <name evidence="11" type="ORF">FH972_004375</name>
</gene>
<proteinExistence type="inferred from homology"/>
<keyword evidence="7" id="KW-0539">Nucleus</keyword>
<keyword evidence="4" id="KW-0747">Spliceosome</keyword>
<dbReference type="GO" id="GO:0000398">
    <property type="term" value="P:mRNA splicing, via spliceosome"/>
    <property type="evidence" value="ECO:0007669"/>
    <property type="project" value="InterPro"/>
</dbReference>
<dbReference type="Gene3D" id="2.30.30.100">
    <property type="match status" value="1"/>
</dbReference>
<evidence type="ECO:0000256" key="4">
    <source>
        <dbReference type="ARBA" id="ARBA00022728"/>
    </source>
</evidence>
<dbReference type="InterPro" id="IPR027078">
    <property type="entry name" value="snRNP-E"/>
</dbReference>
<evidence type="ECO:0000256" key="3">
    <source>
        <dbReference type="ARBA" id="ARBA00022664"/>
    </source>
</evidence>
<name>A0A5N6QPG7_9ROSI</name>
<dbReference type="Proteomes" id="UP000327013">
    <property type="component" value="Chromosome 1"/>
</dbReference>
<comment type="similarity">
    <text evidence="2">Belongs to the snRNP Sm proteins family.</text>
</comment>
<evidence type="ECO:0000313" key="12">
    <source>
        <dbReference type="Proteomes" id="UP000327013"/>
    </source>
</evidence>
<comment type="subcellular location">
    <subcellularLocation>
        <location evidence="1">Nucleus</location>
    </subcellularLocation>
</comment>
<feature type="domain" description="Sm" evidence="10">
    <location>
        <begin position="133"/>
        <end position="156"/>
    </location>
</feature>
<keyword evidence="3" id="KW-0507">mRNA processing</keyword>
<keyword evidence="5" id="KW-0694">RNA-binding</keyword>
<dbReference type="EMBL" id="CM017321">
    <property type="protein sequence ID" value="KAE8000003.1"/>
    <property type="molecule type" value="Genomic_DNA"/>
</dbReference>
<evidence type="ECO:0000256" key="9">
    <source>
        <dbReference type="ARBA" id="ARBA00030143"/>
    </source>
</evidence>
<evidence type="ECO:0000259" key="10">
    <source>
        <dbReference type="Pfam" id="PF01423"/>
    </source>
</evidence>
<accession>A0A5N6QPG7</accession>
<evidence type="ECO:0000256" key="6">
    <source>
        <dbReference type="ARBA" id="ARBA00023187"/>
    </source>
</evidence>